<sequence>MNIPPTFLDPVKLTLEQWRSLISDQIVQHKNVFVAGLKNVVINDVNESMASAVQSNANLEKLHREILKKINKEQFESEYETFMDGIVSATFEFYCKFVIVNCTENIERTQSALYSPNLNNGGINKECYNKSTKELEFLKQPQIHLPFEESNNNTTDFIELETSGLNIENNFIDTTHMSLDVNGDNDLQTDDSLMSLDLKIEQKELQLNSNFENFENLSNESIGNGIQINSSMIQNVANNDSIEEDPKKSPGLKILKNLVEIENCKLEVEKCPDIREEFPQLNYSSILNKYGRKYGKRTLKKKEHQILNIGETSSSMKRKMEQPENHDKPNKIKRQRYKTSKKGKKVSKLSIDMNNLTLSTSSSNKLVQSDKNNIIYENGTNILMGVQISETSVNSLFVSQTNKDNVLNKELQIQQDSTENSTFNEEYLVSANNSNTLQMRIYPTNSTNNNDKSMGNSKIKSFNHSGLTMKTSDYKKLYEKDRKSLFNPDIIIRSNLSKNSVVNRCMKNENNKIEKKDDCVVNKKSKIQGFKIQLKNLSAKKNLSKKRNGLKKSSCSTIVEKKRFKIKKETIDKIVTNTKINIDTNKTKASITAKSLDISRCNNLPNTNTLENNSLPDWLKAKCILYNIKPVYIHVEPIVPKI</sequence>
<accession>A0A8B8FI67</accession>
<gene>
    <name evidence="3" type="primary">LOC112683387</name>
</gene>
<dbReference type="Proteomes" id="UP000694846">
    <property type="component" value="Unplaced"/>
</dbReference>
<reference evidence="3" key="1">
    <citation type="submission" date="2025-08" db="UniProtKB">
        <authorList>
            <consortium name="RefSeq"/>
        </authorList>
    </citation>
    <scope>IDENTIFICATION</scope>
    <source>
        <tissue evidence="3">Whole body</tissue>
    </source>
</reference>
<dbReference type="AlphaFoldDB" id="A0A8B8FI67"/>
<dbReference type="OrthoDB" id="6603584at2759"/>
<organism evidence="2 3">
    <name type="scientific">Sipha flava</name>
    <name type="common">yellow sugarcane aphid</name>
    <dbReference type="NCBI Taxonomy" id="143950"/>
    <lineage>
        <taxon>Eukaryota</taxon>
        <taxon>Metazoa</taxon>
        <taxon>Ecdysozoa</taxon>
        <taxon>Arthropoda</taxon>
        <taxon>Hexapoda</taxon>
        <taxon>Insecta</taxon>
        <taxon>Pterygota</taxon>
        <taxon>Neoptera</taxon>
        <taxon>Paraneoptera</taxon>
        <taxon>Hemiptera</taxon>
        <taxon>Sternorrhyncha</taxon>
        <taxon>Aphidomorpha</taxon>
        <taxon>Aphidoidea</taxon>
        <taxon>Aphididae</taxon>
        <taxon>Sipha</taxon>
    </lineage>
</organism>
<proteinExistence type="predicted"/>
<feature type="compositionally biased region" description="Basic residues" evidence="1">
    <location>
        <begin position="331"/>
        <end position="345"/>
    </location>
</feature>
<feature type="compositionally biased region" description="Basic and acidic residues" evidence="1">
    <location>
        <begin position="318"/>
        <end position="330"/>
    </location>
</feature>
<evidence type="ECO:0000313" key="2">
    <source>
        <dbReference type="Proteomes" id="UP000694846"/>
    </source>
</evidence>
<dbReference type="RefSeq" id="XP_025410196.1">
    <property type="nucleotide sequence ID" value="XM_025554411.1"/>
</dbReference>
<name>A0A8B8FI67_9HEMI</name>
<protein>
    <submittedName>
        <fullName evidence="3">Uncharacterized protein MAL13P1.304-like isoform X1</fullName>
    </submittedName>
</protein>
<keyword evidence="2" id="KW-1185">Reference proteome</keyword>
<evidence type="ECO:0000313" key="3">
    <source>
        <dbReference type="RefSeq" id="XP_025410196.1"/>
    </source>
</evidence>
<dbReference type="GeneID" id="112683387"/>
<evidence type="ECO:0000256" key="1">
    <source>
        <dbReference type="SAM" id="MobiDB-lite"/>
    </source>
</evidence>
<feature type="region of interest" description="Disordered" evidence="1">
    <location>
        <begin position="315"/>
        <end position="345"/>
    </location>
</feature>